<keyword evidence="1" id="KW-0472">Membrane</keyword>
<dbReference type="OrthoDB" id="1442233at2"/>
<dbReference type="InterPro" id="IPR046595">
    <property type="entry name" value="DUF6653"/>
</dbReference>
<evidence type="ECO:0000313" key="3">
    <source>
        <dbReference type="Proteomes" id="UP000245765"/>
    </source>
</evidence>
<evidence type="ECO:0000256" key="1">
    <source>
        <dbReference type="SAM" id="Phobius"/>
    </source>
</evidence>
<accession>A0A317FLX7</accession>
<feature type="transmembrane region" description="Helical" evidence="1">
    <location>
        <begin position="46"/>
        <end position="64"/>
    </location>
</feature>
<comment type="caution">
    <text evidence="2">The sequence shown here is derived from an EMBL/GenBank/DDBJ whole genome shotgun (WGS) entry which is preliminary data.</text>
</comment>
<keyword evidence="1" id="KW-1133">Transmembrane helix</keyword>
<organism evidence="2 3">
    <name type="scientific">Falsiroseomonas bella</name>
    <dbReference type="NCBI Taxonomy" id="2184016"/>
    <lineage>
        <taxon>Bacteria</taxon>
        <taxon>Pseudomonadati</taxon>
        <taxon>Pseudomonadota</taxon>
        <taxon>Alphaproteobacteria</taxon>
        <taxon>Acetobacterales</taxon>
        <taxon>Roseomonadaceae</taxon>
        <taxon>Falsiroseomonas</taxon>
    </lineage>
</organism>
<dbReference type="AlphaFoldDB" id="A0A317FLX7"/>
<reference evidence="3" key="1">
    <citation type="submission" date="2018-05" db="EMBL/GenBank/DDBJ databases">
        <authorList>
            <person name="Du Z."/>
            <person name="Wang X."/>
        </authorList>
    </citation>
    <scope>NUCLEOTIDE SEQUENCE [LARGE SCALE GENOMIC DNA]</scope>
    <source>
        <strain evidence="3">CQN31</strain>
    </source>
</reference>
<keyword evidence="1" id="KW-0812">Transmembrane</keyword>
<proteinExistence type="predicted"/>
<dbReference type="EMBL" id="QGNA01000001">
    <property type="protein sequence ID" value="PWS39127.1"/>
    <property type="molecule type" value="Genomic_DNA"/>
</dbReference>
<feature type="transmembrane region" description="Helical" evidence="1">
    <location>
        <begin position="129"/>
        <end position="146"/>
    </location>
</feature>
<protein>
    <submittedName>
        <fullName evidence="2">Uncharacterized protein</fullName>
    </submittedName>
</protein>
<dbReference type="Pfam" id="PF20358">
    <property type="entry name" value="DUF6653"/>
    <property type="match status" value="1"/>
</dbReference>
<sequence>MTIEARIARAHRMDDAAWARHANPWSVWTRVPILPLLALAIWSRAWIGWWALLPVALLLAWTWVNPRIFPPPRSLDGWGSRAVLGERLWLARNEVPVPPQHRRMPLLLNALSALGGLLLLYGLGLLVPWAALTGLAVALLAKMWFLDRMVWLVADMAGDHRLAAWRGPTLPGAPPDAT</sequence>
<evidence type="ECO:0000313" key="2">
    <source>
        <dbReference type="EMBL" id="PWS39127.1"/>
    </source>
</evidence>
<name>A0A317FLX7_9PROT</name>
<keyword evidence="3" id="KW-1185">Reference proteome</keyword>
<gene>
    <name evidence="2" type="ORF">DFH01_07780</name>
</gene>
<dbReference type="RefSeq" id="WP_109869748.1">
    <property type="nucleotide sequence ID" value="NZ_QGNA01000001.1"/>
</dbReference>
<dbReference type="Proteomes" id="UP000245765">
    <property type="component" value="Unassembled WGS sequence"/>
</dbReference>